<dbReference type="InterPro" id="IPR018062">
    <property type="entry name" value="HTH_AraC-typ_CS"/>
</dbReference>
<reference evidence="6 7" key="1">
    <citation type="submission" date="2017-05" db="EMBL/GenBank/DDBJ databases">
        <title>Streptomyces alboflavus Genome sequencing and assembly.</title>
        <authorList>
            <person name="Wang Y."/>
            <person name="Du B."/>
            <person name="Ding Y."/>
            <person name="Liu H."/>
            <person name="Hou Q."/>
            <person name="Liu K."/>
            <person name="Wang C."/>
            <person name="Yao L."/>
        </authorList>
    </citation>
    <scope>NUCLEOTIDE SEQUENCE [LARGE SCALE GENOMIC DNA]</scope>
    <source>
        <strain evidence="6 7">MDJK44</strain>
    </source>
</reference>
<dbReference type="Gene3D" id="1.10.10.60">
    <property type="entry name" value="Homeodomain-like"/>
    <property type="match status" value="1"/>
</dbReference>
<dbReference type="PANTHER" id="PTHR11019">
    <property type="entry name" value="HTH-TYPE TRANSCRIPTIONAL REGULATOR NIMR"/>
    <property type="match status" value="1"/>
</dbReference>
<keyword evidence="7" id="KW-1185">Reference proteome</keyword>
<feature type="compositionally biased region" description="Gly residues" evidence="4">
    <location>
        <begin position="274"/>
        <end position="283"/>
    </location>
</feature>
<feature type="region of interest" description="Disordered" evidence="4">
    <location>
        <begin position="106"/>
        <end position="220"/>
    </location>
</feature>
<dbReference type="AlphaFoldDB" id="A0A1Z1WP08"/>
<dbReference type="Pfam" id="PF12833">
    <property type="entry name" value="HTH_18"/>
    <property type="match status" value="1"/>
</dbReference>
<accession>A0A1Z1WP08</accession>
<evidence type="ECO:0000256" key="2">
    <source>
        <dbReference type="ARBA" id="ARBA00023125"/>
    </source>
</evidence>
<dbReference type="PANTHER" id="PTHR11019:SF199">
    <property type="entry name" value="HTH-TYPE TRANSCRIPTIONAL REGULATOR NIMR"/>
    <property type="match status" value="1"/>
</dbReference>
<dbReference type="InterPro" id="IPR018060">
    <property type="entry name" value="HTH_AraC"/>
</dbReference>
<evidence type="ECO:0000313" key="6">
    <source>
        <dbReference type="EMBL" id="ARX88166.1"/>
    </source>
</evidence>
<keyword evidence="1" id="KW-0805">Transcription regulation</keyword>
<dbReference type="EMBL" id="CP021748">
    <property type="protein sequence ID" value="ARX88166.1"/>
    <property type="molecule type" value="Genomic_DNA"/>
</dbReference>
<dbReference type="GO" id="GO:0003700">
    <property type="term" value="F:DNA-binding transcription factor activity"/>
    <property type="evidence" value="ECO:0007669"/>
    <property type="project" value="InterPro"/>
</dbReference>
<dbReference type="Gene3D" id="2.60.120.10">
    <property type="entry name" value="Jelly Rolls"/>
    <property type="match status" value="1"/>
</dbReference>
<gene>
    <name evidence="6" type="ORF">SMD44_07653</name>
</gene>
<dbReference type="InterPro" id="IPR011051">
    <property type="entry name" value="RmlC_Cupin_sf"/>
</dbReference>
<dbReference type="PROSITE" id="PS01124">
    <property type="entry name" value="HTH_ARAC_FAMILY_2"/>
    <property type="match status" value="1"/>
</dbReference>
<proteinExistence type="predicted"/>
<sequence>MVPADVVAGPHREPGPLRQVGETGHVPYAGAERAPQAQVVQGGVGVVRIGRGDLLDQEQRPVGGQGGGGLGEQVRGVLIAQPGELTAHQQRPGPGRGRRTRLRHQLDVRQHVGVQDLLAQRPQDRGERGDARPQPGEGAHQGARDRARARTGRGHLGHRRPVMGAHDTGGDPAGLLLDRGPRRPGEAGVVRHGLDEGLPGRGAVTGPARQQGGHQTAQRGVERGLGAAEVVLVGGVAVLDQLLADGGEPIAVAVEGEEVDGDEVGEQRRERDGVGPGALGEAGGVPRAAVHQLEQARVTAARMAWPGAGSVSRCRRSCASSASASEWSAATWPCASASPGAAGAGVVRRQYPVMWVCSRATWRSVTRWRRMPLSVTVSPATQAYAVPGSHSMSRTARSRRSVVPAGAPSRDSQTTWASARVGSLPLPSFRRSKSEAHSSHSGVNPCTPRSGESVRRTARYETVWPDDDFVTPEGHPTHVHDTHQFLYVPLGRIVVTALGVDYELSPSVAVWLPAGLPHSARFDPDALVLSETFDPARHHLPYGGATLVNVSAAQRRVLLGRMRDADVPGAAADDASLFTALTDGQADCLPLPQPTSRAARAVAGALLRRPDDQRTASEWAERLFTSSTSLRRAFRAETGLPFSEWRTRLRLNQSLTLLAQGHQVGAVAARVGFVSTNGYILAFRKHFGRTRAPTRGRGRRGAVPEPALPLRCGALRGVSARPWFVPIRALAARLDSGRESIIR</sequence>
<feature type="domain" description="HTH araC/xylS-type" evidence="5">
    <location>
        <begin position="600"/>
        <end position="697"/>
    </location>
</feature>
<dbReference type="KEGG" id="salf:SMD44_07653"/>
<dbReference type="SMART" id="SM00342">
    <property type="entry name" value="HTH_ARAC"/>
    <property type="match status" value="1"/>
</dbReference>
<dbReference type="GO" id="GO:0043565">
    <property type="term" value="F:sequence-specific DNA binding"/>
    <property type="evidence" value="ECO:0007669"/>
    <property type="project" value="InterPro"/>
</dbReference>
<dbReference type="eggNOG" id="COG2207">
    <property type="taxonomic scope" value="Bacteria"/>
</dbReference>
<protein>
    <submittedName>
        <fullName evidence="6">AraC family transcriptional regulator</fullName>
    </submittedName>
</protein>
<evidence type="ECO:0000313" key="7">
    <source>
        <dbReference type="Proteomes" id="UP000195880"/>
    </source>
</evidence>
<dbReference type="PROSITE" id="PS00041">
    <property type="entry name" value="HTH_ARAC_FAMILY_1"/>
    <property type="match status" value="1"/>
</dbReference>
<feature type="region of interest" description="Disordered" evidence="4">
    <location>
        <begin position="1"/>
        <end position="23"/>
    </location>
</feature>
<name>A0A1Z1WP08_9ACTN</name>
<evidence type="ECO:0000256" key="3">
    <source>
        <dbReference type="ARBA" id="ARBA00023163"/>
    </source>
</evidence>
<dbReference type="InterPro" id="IPR014710">
    <property type="entry name" value="RmlC-like_jellyroll"/>
</dbReference>
<dbReference type="STRING" id="67267.GCA_000716675_04386"/>
<feature type="region of interest" description="Disordered" evidence="4">
    <location>
        <begin position="259"/>
        <end position="284"/>
    </location>
</feature>
<feature type="compositionally biased region" description="Basic residues" evidence="4">
    <location>
        <begin position="149"/>
        <end position="161"/>
    </location>
</feature>
<feature type="region of interest" description="Disordered" evidence="4">
    <location>
        <begin position="388"/>
        <end position="455"/>
    </location>
</feature>
<evidence type="ECO:0000256" key="4">
    <source>
        <dbReference type="SAM" id="MobiDB-lite"/>
    </source>
</evidence>
<organism evidence="6 7">
    <name type="scientific">Streptomyces alboflavus</name>
    <dbReference type="NCBI Taxonomy" id="67267"/>
    <lineage>
        <taxon>Bacteria</taxon>
        <taxon>Bacillati</taxon>
        <taxon>Actinomycetota</taxon>
        <taxon>Actinomycetes</taxon>
        <taxon>Kitasatosporales</taxon>
        <taxon>Streptomycetaceae</taxon>
        <taxon>Streptomyces</taxon>
    </lineage>
</organism>
<keyword evidence="3" id="KW-0804">Transcription</keyword>
<keyword evidence="2" id="KW-0238">DNA-binding</keyword>
<evidence type="ECO:0000256" key="1">
    <source>
        <dbReference type="ARBA" id="ARBA00023015"/>
    </source>
</evidence>
<dbReference type="SUPFAM" id="SSF51182">
    <property type="entry name" value="RmlC-like cupins"/>
    <property type="match status" value="1"/>
</dbReference>
<dbReference type="Proteomes" id="UP000195880">
    <property type="component" value="Chromosome"/>
</dbReference>
<evidence type="ECO:0000259" key="5">
    <source>
        <dbReference type="PROSITE" id="PS01124"/>
    </source>
</evidence>
<feature type="compositionally biased region" description="Basic and acidic residues" evidence="4">
    <location>
        <begin position="122"/>
        <end position="131"/>
    </location>
</feature>